<dbReference type="EMBL" id="LSSK01000686">
    <property type="protein sequence ID" value="OMH82337.1"/>
    <property type="molecule type" value="Genomic_DNA"/>
</dbReference>
<evidence type="ECO:0000256" key="1">
    <source>
        <dbReference type="SAM" id="Phobius"/>
    </source>
</evidence>
<evidence type="ECO:0000313" key="2">
    <source>
        <dbReference type="EMBL" id="OMH82337.1"/>
    </source>
</evidence>
<organism evidence="2 3">
    <name type="scientific">Zancudomyces culisetae</name>
    <name type="common">Gut fungus</name>
    <name type="synonym">Smittium culisetae</name>
    <dbReference type="NCBI Taxonomy" id="1213189"/>
    <lineage>
        <taxon>Eukaryota</taxon>
        <taxon>Fungi</taxon>
        <taxon>Fungi incertae sedis</taxon>
        <taxon>Zoopagomycota</taxon>
        <taxon>Kickxellomycotina</taxon>
        <taxon>Harpellomycetes</taxon>
        <taxon>Harpellales</taxon>
        <taxon>Legeriomycetaceae</taxon>
        <taxon>Zancudomyces</taxon>
    </lineage>
</organism>
<keyword evidence="3" id="KW-1185">Reference proteome</keyword>
<protein>
    <submittedName>
        <fullName evidence="2">Uncharacterized protein</fullName>
    </submittedName>
</protein>
<evidence type="ECO:0000313" key="3">
    <source>
        <dbReference type="Proteomes" id="UP000188320"/>
    </source>
</evidence>
<accession>A0A1R1PMZ9</accession>
<dbReference type="Proteomes" id="UP000188320">
    <property type="component" value="Unassembled WGS sequence"/>
</dbReference>
<name>A0A1R1PMZ9_ZANCU</name>
<reference evidence="3" key="1">
    <citation type="submission" date="2017-01" db="EMBL/GenBank/DDBJ databases">
        <authorList>
            <person name="Wang Y."/>
            <person name="White M."/>
            <person name="Kvist S."/>
            <person name="Moncalvo J.-M."/>
        </authorList>
    </citation>
    <scope>NUCLEOTIDE SEQUENCE [LARGE SCALE GENOMIC DNA]</scope>
    <source>
        <strain evidence="3">COL-18-3</strain>
    </source>
</reference>
<keyword evidence="1" id="KW-1133">Transmembrane helix</keyword>
<keyword evidence="1" id="KW-0812">Transmembrane</keyword>
<comment type="caution">
    <text evidence="2">The sequence shown here is derived from an EMBL/GenBank/DDBJ whole genome shotgun (WGS) entry which is preliminary data.</text>
</comment>
<dbReference type="AlphaFoldDB" id="A0A1R1PMZ9"/>
<keyword evidence="1" id="KW-0472">Membrane</keyword>
<gene>
    <name evidence="2" type="ORF">AX774_g4184</name>
</gene>
<sequence>MSSTNRDSYPFNISCNSWLCCSGTPTGPCFNTRYNSASSASLGPVLATSSFVLISAPSTGILNSGIFMFTSTLKRSNQSVPSISVDNGAGGSGVYHCPYSMPKYVYYRLAIRNFRLTYPDLIYFCVLISL</sequence>
<feature type="transmembrane region" description="Helical" evidence="1">
    <location>
        <begin position="45"/>
        <end position="69"/>
    </location>
</feature>
<proteinExistence type="predicted"/>